<reference evidence="2" key="1">
    <citation type="submission" date="2016-10" db="EMBL/GenBank/DDBJ databases">
        <authorList>
            <person name="Varghese N."/>
            <person name="Submissions S."/>
        </authorList>
    </citation>
    <scope>NUCLEOTIDE SEQUENCE [LARGE SCALE GENOMIC DNA]</scope>
    <source>
        <strain evidence="2">DS-12</strain>
    </source>
</reference>
<evidence type="ECO:0000313" key="2">
    <source>
        <dbReference type="Proteomes" id="UP000199036"/>
    </source>
</evidence>
<organism evidence="1 2">
    <name type="scientific">Paenimyroides ummariense</name>
    <dbReference type="NCBI Taxonomy" id="913024"/>
    <lineage>
        <taxon>Bacteria</taxon>
        <taxon>Pseudomonadati</taxon>
        <taxon>Bacteroidota</taxon>
        <taxon>Flavobacteriia</taxon>
        <taxon>Flavobacteriales</taxon>
        <taxon>Flavobacteriaceae</taxon>
        <taxon>Paenimyroides</taxon>
    </lineage>
</organism>
<dbReference type="STRING" id="913024.SAMN05421741_1256"/>
<dbReference type="RefSeq" id="WP_091525563.1">
    <property type="nucleotide sequence ID" value="NZ_FOVI01000025.1"/>
</dbReference>
<evidence type="ECO:0000313" key="1">
    <source>
        <dbReference type="EMBL" id="SFO19100.1"/>
    </source>
</evidence>
<protein>
    <submittedName>
        <fullName evidence="1">Uncharacterized protein</fullName>
    </submittedName>
</protein>
<dbReference type="OrthoDB" id="1205007at2"/>
<dbReference type="Proteomes" id="UP000199036">
    <property type="component" value="Unassembled WGS sequence"/>
</dbReference>
<sequence>MANEGLKPTLSQLLPLEKIPNELEGIRDAIEDLLDDIYVNNLITSQSFDGSYGYYTLTLSTAGSIGLNIPIAEDLKLILNPTNQGTTEFSVSLNYSWQVLKYIYDFDYTTFDGAAISVLKIFLNLANVSERQLLSDVLTAFYPGYTAINTFANEFNTTYGQSVSVLSGTNDSVWDKVENVSDQIMELDYDMVQVTFDLLINVSGDPLARIKTIFSKYFANAENSFNEATKLNFIAALRELSVGLQFPRKWLVPVYTGNEPVTGLEIDEPLPDGYFSVLRFDVGRLEYSSWSGFNFYKAFDFNLNRSMIANTGLIAEFEGLKVDLQAHSNIPEAVLDGRPENFRGVYAEYAAITLPRQWFNNADNSTIRIAGYNLLIGTGGVSGTIALETVNGTPTTIDDFMWVNFGTWRIGFNSFDITFKQNDIVSSNIRARLEIPNFKKPNGDLAEIDVTGSLESNGDFKLTASTTPPYPTIDFGDIFRFHMKSVELGREDGDFFIGASCDVEFLGMMGSFLEGQSISISSLRIYSNGRIEFKVDGGNLTLPKPIKLNLGPVQVSVTAIHFGSTERQKDGKMRKYNYFGFDGGVNVGIAGLDARGDGIKFYYTVDNNAAEGKHPDSYLHIQTIYIDLVIPANSSDPTVLIKGWLSIPEPGTTPEYRGGVSLKLKNPRITGKVDMRLAPKYPAFLIDAAIELPNPIAMGPVSIFGFRGLLGYRYVAEKEAIGMTSENTWYEYYSARVRGVGVDKFNGPENTKEYSNPISLGVGALLGDTTTMGNVISANAMLLLSLPSMIMVDARMKLLSSRVTFDDDPPFFAFFIIGDNSMEFGFGADYRFPESSGDIIKIYAEIQAGFFFDKPSAWYINIGTEERPISASLLAGLFSLKAYVMLSGKGIRAGARGEFRFERNIGPIGIKFLAYLELGGRISFERPQMGGYFETGLMADVNFVIIRITVSITLLLAVESPKPFMVYGKFAVSVSIKVLFVKLKVKGQIELKWEFNREVDRTPISPLSDIPSQLDSLVKGVSMLTGETFNLANLRLANGSINLDLAEIRKHVIPLDTYIDIKTNKGMIPSTSVKNMLGGVSNPPENSTDLIPPERIMKGIELRQVKHQYSIEEIQIMAYSPTAGWQPFNPFRSMYPTETDPMVDKIKAGQWQKKDKQYNAIRLLATTPFSYVEQGEPSWFTPEYYGVGATTLFCQAPMKVEHISHFLDKPLGTLYYGSQTNFFQNMEASYQVFGDTTYNINSSGAIVPVGEYGEVTGQSNPHGYDQSLAFSQSVPLIIMLSGPSVEVHLKLTTFNNGLKIEFFRSVVDTNSSFVKYELVQTRMVSSFQAQNPIISSFSPYQGVSKIVITTTGENFTGINLFHEVKWVTVEDYDYNINIPSQQYITEDAQAAAHAVNNYLPPIWRPDTSYYVSLLLKDSVDNGENEAFYEYAYGFHTPGPVGFFHTDEYSPYGPLTHNESDEYPHASLRSYIDYDRSYPNANGDLVSAKPMFYNDTQTGVNLFFKIRYIEKMLNGWEAYGVFPELGGTMKIIIKDPVEDIDIVNPPNLETTEQSIDLSPLPIPQTIESWMIDLNPLISPVEKQWFNMLPNGCIAVTEPLEPLSYYRKIETRRLKPQKLYTVQIMNFFWGTANINPEEITPEIKDQYARIIHEYVFQTSRYRNFEDQVKSYYMYADDGVTVEQEAVYTIERELDATILAAARSTIEGTPDTTSQSLETQFLDPFDRIAEGLFALPMLQKAVRTEINRIVDANKGIVQALLVRNPEPFNNPRFPLEVITGTSSQKGMIEVLFPDQVGADANYRVLYSKDYSNALIMHTAGAITAATLHFNFVYRTWNGTDYVIVEEQQLINVSIN</sequence>
<keyword evidence="2" id="KW-1185">Reference proteome</keyword>
<dbReference type="EMBL" id="FOVI01000025">
    <property type="protein sequence ID" value="SFO19100.1"/>
    <property type="molecule type" value="Genomic_DNA"/>
</dbReference>
<proteinExistence type="predicted"/>
<accession>A0A1I5F601</accession>
<gene>
    <name evidence="1" type="ORF">SAMN05421741_1256</name>
</gene>
<name>A0A1I5F601_9FLAO</name>